<dbReference type="Pfam" id="PF19263">
    <property type="entry name" value="DUF5906"/>
    <property type="match status" value="1"/>
</dbReference>
<protein>
    <recommendedName>
        <fullName evidence="1">NrS-1 polymerase-like helicase domain-containing protein</fullName>
    </recommendedName>
</protein>
<dbReference type="RefSeq" id="WP_173531762.1">
    <property type="nucleotide sequence ID" value="NZ_CP054143.1"/>
</dbReference>
<sequence length="108" mass="12307">MADPIIGLVMHLCNFDQKVYHWLMQWLALPLQQLGSKMDTSVLMFGEKQGTGKSLFFEGVIKKIYGEYGTTIGQHQLDSQFTAWQSRRLFVLAEEVVAVLRSTVISVR</sequence>
<dbReference type="AlphaFoldDB" id="A0A6M8SJJ1"/>
<dbReference type="InterPro" id="IPR045455">
    <property type="entry name" value="NrS-1_pol-like_helicase"/>
</dbReference>
<proteinExistence type="predicted"/>
<reference evidence="2 3" key="1">
    <citation type="submission" date="2020-05" db="EMBL/GenBank/DDBJ databases">
        <title>Complete genome sequence of Deefgea sp. D17.</title>
        <authorList>
            <person name="Bae J.-W."/>
            <person name="Han J.E."/>
        </authorList>
    </citation>
    <scope>NUCLEOTIDE SEQUENCE [LARGE SCALE GENOMIC DNA]</scope>
    <source>
        <strain evidence="2 3">D17</strain>
    </source>
</reference>
<dbReference type="KEGG" id="dee:HQN60_00030"/>
<dbReference type="Proteomes" id="UP000504844">
    <property type="component" value="Chromosome"/>
</dbReference>
<feature type="domain" description="NrS-1 polymerase-like helicase" evidence="1">
    <location>
        <begin position="44"/>
        <end position="96"/>
    </location>
</feature>
<evidence type="ECO:0000259" key="1">
    <source>
        <dbReference type="Pfam" id="PF19263"/>
    </source>
</evidence>
<organism evidence="2 3">
    <name type="scientific">Deefgea piscis</name>
    <dbReference type="NCBI Taxonomy" id="2739061"/>
    <lineage>
        <taxon>Bacteria</taxon>
        <taxon>Pseudomonadati</taxon>
        <taxon>Pseudomonadota</taxon>
        <taxon>Betaproteobacteria</taxon>
        <taxon>Neisseriales</taxon>
        <taxon>Chitinibacteraceae</taxon>
        <taxon>Deefgea</taxon>
    </lineage>
</organism>
<keyword evidence="3" id="KW-1185">Reference proteome</keyword>
<evidence type="ECO:0000313" key="3">
    <source>
        <dbReference type="Proteomes" id="UP000504844"/>
    </source>
</evidence>
<evidence type="ECO:0000313" key="2">
    <source>
        <dbReference type="EMBL" id="QKJ65252.1"/>
    </source>
</evidence>
<dbReference type="EMBL" id="CP054143">
    <property type="protein sequence ID" value="QKJ65252.1"/>
    <property type="molecule type" value="Genomic_DNA"/>
</dbReference>
<gene>
    <name evidence="2" type="ORF">HQN60_00030</name>
</gene>
<name>A0A6M8SJJ1_9NEIS</name>
<accession>A0A6M8SJJ1</accession>